<evidence type="ECO:0000256" key="8">
    <source>
        <dbReference type="SAM" id="Phobius"/>
    </source>
</evidence>
<evidence type="ECO:0000256" key="6">
    <source>
        <dbReference type="ARBA" id="ARBA00023136"/>
    </source>
</evidence>
<feature type="transmembrane region" description="Helical" evidence="8">
    <location>
        <begin position="27"/>
        <end position="45"/>
    </location>
</feature>
<evidence type="ECO:0000256" key="4">
    <source>
        <dbReference type="ARBA" id="ARBA00022692"/>
    </source>
</evidence>
<keyword evidence="5 8" id="KW-1133">Transmembrane helix</keyword>
<dbReference type="InterPro" id="IPR003474">
    <property type="entry name" value="Glcn_transporter"/>
</dbReference>
<evidence type="ECO:0000256" key="1">
    <source>
        <dbReference type="ARBA" id="ARBA00004651"/>
    </source>
</evidence>
<feature type="transmembrane region" description="Helical" evidence="8">
    <location>
        <begin position="65"/>
        <end position="82"/>
    </location>
</feature>
<dbReference type="Pfam" id="PF02447">
    <property type="entry name" value="GntP_permease"/>
    <property type="match status" value="1"/>
</dbReference>
<organism evidence="9 10">
    <name type="scientific">Saccharopolyspora gregorii</name>
    <dbReference type="NCBI Taxonomy" id="33914"/>
    <lineage>
        <taxon>Bacteria</taxon>
        <taxon>Bacillati</taxon>
        <taxon>Actinomycetota</taxon>
        <taxon>Actinomycetes</taxon>
        <taxon>Pseudonocardiales</taxon>
        <taxon>Pseudonocardiaceae</taxon>
        <taxon>Saccharopolyspora</taxon>
    </lineage>
</organism>
<dbReference type="PANTHER" id="PTHR30354">
    <property type="entry name" value="GNT FAMILY GLUCONATE TRANSPORTER"/>
    <property type="match status" value="1"/>
</dbReference>
<evidence type="ECO:0000313" key="9">
    <source>
        <dbReference type="EMBL" id="GAA3353248.1"/>
    </source>
</evidence>
<name>A0ABP6RKW6_9PSEU</name>
<sequence length="150" mass="15601">MPHLFDVSFVMLVPLVYAVAKRTGSHLLFVGLPMAAGLYVSHGLLPPHPAPTLAVAAYDANTGLTIFYGLLIAIPVMVPGGAPDRAVRSPGGGAHGPPAHLALAMPSTSSAVSSCSRVSLPESTWPRSRTTSRMVRRSLRACFAIEAASS</sequence>
<keyword evidence="2" id="KW-0813">Transport</keyword>
<comment type="similarity">
    <text evidence="7">Belongs to the GntP permease family.</text>
</comment>
<evidence type="ECO:0000256" key="5">
    <source>
        <dbReference type="ARBA" id="ARBA00022989"/>
    </source>
</evidence>
<comment type="caution">
    <text evidence="9">The sequence shown here is derived from an EMBL/GenBank/DDBJ whole genome shotgun (WGS) entry which is preliminary data.</text>
</comment>
<comment type="subcellular location">
    <subcellularLocation>
        <location evidence="1">Cell membrane</location>
        <topology evidence="1">Multi-pass membrane protein</topology>
    </subcellularLocation>
</comment>
<accession>A0ABP6RKW6</accession>
<evidence type="ECO:0000256" key="2">
    <source>
        <dbReference type="ARBA" id="ARBA00022448"/>
    </source>
</evidence>
<proteinExistence type="inferred from homology"/>
<keyword evidence="4 8" id="KW-0812">Transmembrane</keyword>
<evidence type="ECO:0000313" key="10">
    <source>
        <dbReference type="Proteomes" id="UP001500483"/>
    </source>
</evidence>
<reference evidence="10" key="1">
    <citation type="journal article" date="2019" name="Int. J. Syst. Evol. Microbiol.">
        <title>The Global Catalogue of Microorganisms (GCM) 10K type strain sequencing project: providing services to taxonomists for standard genome sequencing and annotation.</title>
        <authorList>
            <consortium name="The Broad Institute Genomics Platform"/>
            <consortium name="The Broad Institute Genome Sequencing Center for Infectious Disease"/>
            <person name="Wu L."/>
            <person name="Ma J."/>
        </authorList>
    </citation>
    <scope>NUCLEOTIDE SEQUENCE [LARGE SCALE GENOMIC DNA]</scope>
    <source>
        <strain evidence="10">JCM 9687</strain>
    </source>
</reference>
<dbReference type="EMBL" id="BAAAYK010000012">
    <property type="protein sequence ID" value="GAA3353248.1"/>
    <property type="molecule type" value="Genomic_DNA"/>
</dbReference>
<evidence type="ECO:0000256" key="7">
    <source>
        <dbReference type="ARBA" id="ARBA00049663"/>
    </source>
</evidence>
<keyword evidence="10" id="KW-1185">Reference proteome</keyword>
<evidence type="ECO:0000256" key="3">
    <source>
        <dbReference type="ARBA" id="ARBA00022475"/>
    </source>
</evidence>
<gene>
    <name evidence="9" type="ORF">GCM10020366_05900</name>
</gene>
<keyword evidence="6 8" id="KW-0472">Membrane</keyword>
<keyword evidence="3" id="KW-1003">Cell membrane</keyword>
<dbReference type="Proteomes" id="UP001500483">
    <property type="component" value="Unassembled WGS sequence"/>
</dbReference>
<dbReference type="PANTHER" id="PTHR30354:SF22">
    <property type="entry name" value="HIGH-AFFINITY GLUCONATE TRANSPORTER"/>
    <property type="match status" value="1"/>
</dbReference>
<protein>
    <submittedName>
        <fullName evidence="9">Uncharacterized protein</fullName>
    </submittedName>
</protein>